<comment type="caution">
    <text evidence="3">The sequence shown here is derived from an EMBL/GenBank/DDBJ whole genome shotgun (WGS) entry which is preliminary data.</text>
</comment>
<keyword evidence="2" id="KW-1133">Transmembrane helix</keyword>
<feature type="compositionally biased region" description="Basic and acidic residues" evidence="1">
    <location>
        <begin position="1"/>
        <end position="10"/>
    </location>
</feature>
<keyword evidence="2" id="KW-0812">Transmembrane</keyword>
<proteinExistence type="predicted"/>
<dbReference type="InterPro" id="IPR011042">
    <property type="entry name" value="6-blade_b-propeller_TolB-like"/>
</dbReference>
<dbReference type="SUPFAM" id="SSF82171">
    <property type="entry name" value="DPP6 N-terminal domain-like"/>
    <property type="match status" value="1"/>
</dbReference>
<keyword evidence="2" id="KW-0472">Membrane</keyword>
<organism evidence="3 4">
    <name type="scientific">Candidatus Chaera renei</name>
    <dbReference type="NCBI Taxonomy" id="2506947"/>
    <lineage>
        <taxon>Bacteria</taxon>
        <taxon>Candidatus Saccharimonadota</taxon>
        <taxon>Candidatus Saccharimonadia</taxon>
        <taxon>Candidatus Saccharimonadales</taxon>
        <taxon>Candidatus Saccharimonadaceae</taxon>
        <taxon>Candidatus Chaera</taxon>
    </lineage>
</organism>
<evidence type="ECO:0000256" key="2">
    <source>
        <dbReference type="SAM" id="Phobius"/>
    </source>
</evidence>
<evidence type="ECO:0008006" key="5">
    <source>
        <dbReference type="Google" id="ProtNLM"/>
    </source>
</evidence>
<feature type="transmembrane region" description="Helical" evidence="2">
    <location>
        <begin position="81"/>
        <end position="99"/>
    </location>
</feature>
<dbReference type="AlphaFoldDB" id="A0A4Q0AJS0"/>
<reference evidence="3" key="1">
    <citation type="submission" date="2019-01" db="EMBL/GenBank/DDBJ databases">
        <title>Genomic signatures and co-occurrence patterns of the ultra-small Saccharimodia (Patescibacteria phylum) suggest a symbiotic lifestyle.</title>
        <authorList>
            <person name="Lemos L."/>
            <person name="Medeiros J."/>
            <person name="Andreote F."/>
            <person name="Fernandes G."/>
            <person name="Varani A."/>
            <person name="Oliveira G."/>
            <person name="Pylro V."/>
        </authorList>
    </citation>
    <scope>NUCLEOTIDE SEQUENCE [LARGE SCALE GENOMIC DNA]</scope>
    <source>
        <strain evidence="3">AMD01</strain>
    </source>
</reference>
<evidence type="ECO:0000313" key="4">
    <source>
        <dbReference type="Proteomes" id="UP000289269"/>
    </source>
</evidence>
<name>A0A4Q0AJS0_9BACT</name>
<dbReference type="EMBL" id="SCKW01000006">
    <property type="protein sequence ID" value="RWZ79593.1"/>
    <property type="molecule type" value="Genomic_DNA"/>
</dbReference>
<sequence length="607" mass="65522">MPDRPDKTPEQDSVSGDITAIEEAADAAARLAEADEPPKKANQSQLPHHLTPEERAEAEKQRQAGADTAKRRPWRPSKKQLIAGAVLLVALLIAAWFVPASRNLALNLMGVRGSLEIASQDEASGQGSPRATIKRFLVQIDGKTYDSGQADKLTISGLRFGRYQVTVSKQGYSSYQTTAEVSFNPLFGFLMKRQTSPVVASLKAVGTPVSFMARDWVSGLPITAGQYVVADRAVTPDASGKVTVIAPPADNNQVSVTATFASDFTGKTFTLPITGPPQNVSFVPSARDYFVSNRDGGYGIYSSQLDGGDVKLLVKSSPNDNNKFEFSVSPSGKYGVMVSGREGVKDPTNAYTIGKVYKVDLTSGAYQKIDEGGLFTNIVGWSGDWLTYSYSYYPDKSNSTNTRVATYNLSTGRMNEIYNGRGSVSTTYLADNGVLMSEIPPYMPGVNQSGRTIYWAPSGGPVRSLASGVDQLVRTDFNRFAYGGRAGGAWSEFNSDSNQIRQVAQPPVSGITFWPAVSGGGDRVFSQIIDSRLTLSVRQPDGKDRQLARLSASWGLGNLRFADSTNLVYSAFSPGGVWSDYVLSLRGGEPRKITDISAPYNDYYSVN</sequence>
<accession>A0A4Q0AJS0</accession>
<protein>
    <recommendedName>
        <fullName evidence="5">PEGA domain-containing protein</fullName>
    </recommendedName>
</protein>
<evidence type="ECO:0000256" key="1">
    <source>
        <dbReference type="SAM" id="MobiDB-lite"/>
    </source>
</evidence>
<gene>
    <name evidence="3" type="ORF">EOT04_00910</name>
</gene>
<evidence type="ECO:0000313" key="3">
    <source>
        <dbReference type="EMBL" id="RWZ79593.1"/>
    </source>
</evidence>
<dbReference type="Proteomes" id="UP000289269">
    <property type="component" value="Unassembled WGS sequence"/>
</dbReference>
<dbReference type="Gene3D" id="2.120.10.30">
    <property type="entry name" value="TolB, C-terminal domain"/>
    <property type="match status" value="1"/>
</dbReference>
<feature type="compositionally biased region" description="Basic and acidic residues" evidence="1">
    <location>
        <begin position="50"/>
        <end position="62"/>
    </location>
</feature>
<feature type="region of interest" description="Disordered" evidence="1">
    <location>
        <begin position="1"/>
        <end position="75"/>
    </location>
</feature>
<keyword evidence="4" id="KW-1185">Reference proteome</keyword>